<evidence type="ECO:0000313" key="4">
    <source>
        <dbReference type="RefSeq" id="XP_019646887.1"/>
    </source>
</evidence>
<gene>
    <name evidence="4" type="primary">LOC109487349</name>
</gene>
<keyword evidence="3" id="KW-1185">Reference proteome</keyword>
<dbReference type="GeneID" id="109487349"/>
<dbReference type="RefSeq" id="XP_019646887.1">
    <property type="nucleotide sequence ID" value="XM_019791328.1"/>
</dbReference>
<protein>
    <submittedName>
        <fullName evidence="4">Uncharacterized protein LOC109487349</fullName>
    </submittedName>
</protein>
<keyword evidence="1" id="KW-0175">Coiled coil</keyword>
<name>A0A6P5AUX3_BRABE</name>
<dbReference type="KEGG" id="bbel:109487349"/>
<evidence type="ECO:0000256" key="1">
    <source>
        <dbReference type="SAM" id="Coils"/>
    </source>
</evidence>
<proteinExistence type="predicted"/>
<reference evidence="4" key="1">
    <citation type="submission" date="2025-08" db="UniProtKB">
        <authorList>
            <consortium name="RefSeq"/>
        </authorList>
    </citation>
    <scope>IDENTIFICATION</scope>
    <source>
        <tissue evidence="4">Gonad</tissue>
    </source>
</reference>
<dbReference type="AlphaFoldDB" id="A0A6P5AUX3"/>
<dbReference type="Proteomes" id="UP000515135">
    <property type="component" value="Unplaced"/>
</dbReference>
<evidence type="ECO:0000313" key="3">
    <source>
        <dbReference type="Proteomes" id="UP000515135"/>
    </source>
</evidence>
<feature type="region of interest" description="Disordered" evidence="2">
    <location>
        <begin position="95"/>
        <end position="201"/>
    </location>
</feature>
<sequence>MYSGSVQDKKVPGVAGAGARYAKKKIKSSKNGWVGIDESDAKLANQDIDDDLSHSLDRIHLQKYRTMIERTYDTRGIRRQHTDLSIQRDIAQKLDLDSALSRPPRSKLERPGSSSLADSGRTAAGRRPRTATSTSGRQKNRRNATAVAPNRERLLRTRSAASFSGKSESDEKRERTFSVDSELSEISKSGSSETSTSTEADNMSVVTAGTQPRLLRRNRPSTVSGDRVLERTNRHHNDPYYGKSPYTLTTSTYSLSGAALSPNAIRGRPRPKTAVPPTRATLRNSRAEAQSLRLLKSKTHIDELLGSEIEARRKALEEQRKALKEETERKLREKVENFCQRLDEFKKQQKDEAKMFRPNLTKFNFADF</sequence>
<dbReference type="OrthoDB" id="10039288at2759"/>
<feature type="compositionally biased region" description="Basic and acidic residues" evidence="2">
    <location>
        <begin position="167"/>
        <end position="177"/>
    </location>
</feature>
<organism evidence="3 4">
    <name type="scientific">Branchiostoma belcheri</name>
    <name type="common">Amphioxus</name>
    <dbReference type="NCBI Taxonomy" id="7741"/>
    <lineage>
        <taxon>Eukaryota</taxon>
        <taxon>Metazoa</taxon>
        <taxon>Chordata</taxon>
        <taxon>Cephalochordata</taxon>
        <taxon>Leptocardii</taxon>
        <taxon>Amphioxiformes</taxon>
        <taxon>Branchiostomatidae</taxon>
        <taxon>Branchiostoma</taxon>
    </lineage>
</organism>
<feature type="compositionally biased region" description="Low complexity" evidence="2">
    <location>
        <begin position="184"/>
        <end position="199"/>
    </location>
</feature>
<feature type="coiled-coil region" evidence="1">
    <location>
        <begin position="306"/>
        <end position="348"/>
    </location>
</feature>
<evidence type="ECO:0000256" key="2">
    <source>
        <dbReference type="SAM" id="MobiDB-lite"/>
    </source>
</evidence>
<accession>A0A6P5AUX3</accession>